<dbReference type="PANTHER" id="PTHR12507">
    <property type="entry name" value="REDUCED GROWTH PHENOTYPE 1 RGP1, YEAST -RELATED"/>
    <property type="match status" value="1"/>
</dbReference>
<keyword evidence="3" id="KW-1185">Reference proteome</keyword>
<dbReference type="InterPro" id="IPR014848">
    <property type="entry name" value="Rgp1"/>
</dbReference>
<comment type="caution">
    <text evidence="2">The sequence shown here is derived from an EMBL/GenBank/DDBJ whole genome shotgun (WGS) entry which is preliminary data.</text>
</comment>
<feature type="region of interest" description="Disordered" evidence="1">
    <location>
        <begin position="223"/>
        <end position="243"/>
    </location>
</feature>
<dbReference type="Pfam" id="PF08737">
    <property type="entry name" value="Rgp1"/>
    <property type="match status" value="1"/>
</dbReference>
<dbReference type="EMBL" id="JAVIJP010000017">
    <property type="protein sequence ID" value="KAL3641407.1"/>
    <property type="molecule type" value="Genomic_DNA"/>
</dbReference>
<dbReference type="SUPFAM" id="SSF81296">
    <property type="entry name" value="E set domains"/>
    <property type="match status" value="1"/>
</dbReference>
<feature type="region of interest" description="Disordered" evidence="1">
    <location>
        <begin position="526"/>
        <end position="549"/>
    </location>
</feature>
<name>A0ABD3DIB0_9LAMI</name>
<evidence type="ECO:0008006" key="4">
    <source>
        <dbReference type="Google" id="ProtNLM"/>
    </source>
</evidence>
<evidence type="ECO:0000313" key="2">
    <source>
        <dbReference type="EMBL" id="KAL3641407.1"/>
    </source>
</evidence>
<sequence>MHQPNKPSRRFSFFGLTSSATAAANGRANVTPPQLKLVADREVYRPGDQITVTIEIKNPASSFSLLIEKLGFEIKGIEKLDTHWFNTPKPGSDSKQRRGEYVFMDCSAPTVVSNKIISSGATKTYVVRTLLPSVIPPSYRGATIRYLYYIRSVLSGQYLILEDGTSQGQLRQEFPELEARTPLQIWVIQKSSSMLSEESRADGLVPVSTVLLDAYWKETDADSEWSKVNETSDGTEDGYESSRDEISSVSSYIHTKEGLNKTFGSSLSLQSFAARSSNRGSLYGEGRDSISSNMGVSALSVHEIAPDSAGGHDERCSDIFAESSPDRSPVIASPNQQPRHLKALSADDDSRLSPASAPVESGTSEGFARGRSYNIRLDDQVLLRFSPKNPESTYYFCDMIGGTLTFFHEEGAQRCLELSITLEMTETISRHSVHPSRKHSPSITKVHSDHHEVVADLVQTSFLFSIPMDGPITFSTRYVSVQWALRFEFLTTPKNVDWTRFEHPLLIEGRDKCEWTLPITVHAPPLSGPATAQLRNERPVSFEPSRVRT</sequence>
<gene>
    <name evidence="2" type="ORF">CASFOL_016375</name>
</gene>
<dbReference type="AlphaFoldDB" id="A0ABD3DIB0"/>
<proteinExistence type="predicted"/>
<dbReference type="Proteomes" id="UP001632038">
    <property type="component" value="Unassembled WGS sequence"/>
</dbReference>
<organism evidence="2 3">
    <name type="scientific">Castilleja foliolosa</name>
    <dbReference type="NCBI Taxonomy" id="1961234"/>
    <lineage>
        <taxon>Eukaryota</taxon>
        <taxon>Viridiplantae</taxon>
        <taxon>Streptophyta</taxon>
        <taxon>Embryophyta</taxon>
        <taxon>Tracheophyta</taxon>
        <taxon>Spermatophyta</taxon>
        <taxon>Magnoliopsida</taxon>
        <taxon>eudicotyledons</taxon>
        <taxon>Gunneridae</taxon>
        <taxon>Pentapetalae</taxon>
        <taxon>asterids</taxon>
        <taxon>lamiids</taxon>
        <taxon>Lamiales</taxon>
        <taxon>Orobanchaceae</taxon>
        <taxon>Pedicularideae</taxon>
        <taxon>Castillejinae</taxon>
        <taxon>Castilleja</taxon>
    </lineage>
</organism>
<feature type="region of interest" description="Disordered" evidence="1">
    <location>
        <begin position="306"/>
        <end position="365"/>
    </location>
</feature>
<evidence type="ECO:0000256" key="1">
    <source>
        <dbReference type="SAM" id="MobiDB-lite"/>
    </source>
</evidence>
<protein>
    <recommendedName>
        <fullName evidence="4">Reduced growth phenotype protein 1</fullName>
    </recommendedName>
</protein>
<evidence type="ECO:0000313" key="3">
    <source>
        <dbReference type="Proteomes" id="UP001632038"/>
    </source>
</evidence>
<accession>A0ABD3DIB0</accession>
<dbReference type="InterPro" id="IPR014756">
    <property type="entry name" value="Ig_E-set"/>
</dbReference>
<reference evidence="3" key="1">
    <citation type="journal article" date="2024" name="IScience">
        <title>Strigolactones Initiate the Formation of Haustorium-like Structures in Castilleja.</title>
        <authorList>
            <person name="Buerger M."/>
            <person name="Peterson D."/>
            <person name="Chory J."/>
        </authorList>
    </citation>
    <scope>NUCLEOTIDE SEQUENCE [LARGE SCALE GENOMIC DNA]</scope>
</reference>